<reference evidence="1" key="2">
    <citation type="journal article" date="2015" name="Fish Shellfish Immunol.">
        <title>Early steps in the European eel (Anguilla anguilla)-Vibrio vulnificus interaction in the gills: Role of the RtxA13 toxin.</title>
        <authorList>
            <person name="Callol A."/>
            <person name="Pajuelo D."/>
            <person name="Ebbesson L."/>
            <person name="Teles M."/>
            <person name="MacKenzie S."/>
            <person name="Amaro C."/>
        </authorList>
    </citation>
    <scope>NUCLEOTIDE SEQUENCE</scope>
</reference>
<dbReference type="AlphaFoldDB" id="A0A0E9RXG5"/>
<protein>
    <submittedName>
        <fullName evidence="1">Uncharacterized protein</fullName>
    </submittedName>
</protein>
<dbReference type="EMBL" id="GBXM01074683">
    <property type="protein sequence ID" value="JAH33894.1"/>
    <property type="molecule type" value="Transcribed_RNA"/>
</dbReference>
<sequence>MQNYTKHVTYMVPMNLTVSHKTTFPQVIVFANSQRWTLRLEHIQMYGTR</sequence>
<evidence type="ECO:0000313" key="1">
    <source>
        <dbReference type="EMBL" id="JAH33894.1"/>
    </source>
</evidence>
<reference evidence="1" key="1">
    <citation type="submission" date="2014-11" db="EMBL/GenBank/DDBJ databases">
        <authorList>
            <person name="Amaro Gonzalez C."/>
        </authorList>
    </citation>
    <scope>NUCLEOTIDE SEQUENCE</scope>
</reference>
<proteinExistence type="predicted"/>
<name>A0A0E9RXG5_ANGAN</name>
<accession>A0A0E9RXG5</accession>
<organism evidence="1">
    <name type="scientific">Anguilla anguilla</name>
    <name type="common">European freshwater eel</name>
    <name type="synonym">Muraena anguilla</name>
    <dbReference type="NCBI Taxonomy" id="7936"/>
    <lineage>
        <taxon>Eukaryota</taxon>
        <taxon>Metazoa</taxon>
        <taxon>Chordata</taxon>
        <taxon>Craniata</taxon>
        <taxon>Vertebrata</taxon>
        <taxon>Euteleostomi</taxon>
        <taxon>Actinopterygii</taxon>
        <taxon>Neopterygii</taxon>
        <taxon>Teleostei</taxon>
        <taxon>Anguilliformes</taxon>
        <taxon>Anguillidae</taxon>
        <taxon>Anguilla</taxon>
    </lineage>
</organism>